<protein>
    <recommendedName>
        <fullName evidence="5">LYR motif-containing protein 2</fullName>
    </recommendedName>
</protein>
<evidence type="ECO:0000256" key="5">
    <source>
        <dbReference type="ARBA" id="ARBA00026235"/>
    </source>
</evidence>
<dbReference type="AlphaFoldDB" id="A0A5N5JH79"/>
<evidence type="ECO:0000256" key="6">
    <source>
        <dbReference type="ARBA" id="ARBA00044735"/>
    </source>
</evidence>
<gene>
    <name evidence="8" type="ORF">PHYPO_G00186460</name>
</gene>
<keyword evidence="9" id="KW-1185">Reference proteome</keyword>
<comment type="function">
    <text evidence="6">Involved in efficient integration of the N-module into mitochondrial respiratory chain complex I.</text>
</comment>
<accession>A0A5N5JH79</accession>
<keyword evidence="4" id="KW-0496">Mitochondrion</keyword>
<keyword evidence="3" id="KW-0809">Transit peptide</keyword>
<dbReference type="InterPro" id="IPR008011">
    <property type="entry name" value="Complex1_LYR_dom"/>
</dbReference>
<dbReference type="PANTHER" id="PTHR13675">
    <property type="entry name" value="LYR MOTIF-CONTAINING PROTEIN 2"/>
    <property type="match status" value="1"/>
</dbReference>
<dbReference type="EMBL" id="VFJC01000031">
    <property type="protein sequence ID" value="KAB5517160.1"/>
    <property type="molecule type" value="Genomic_DNA"/>
</dbReference>
<proteinExistence type="inferred from homology"/>
<dbReference type="Proteomes" id="UP000327468">
    <property type="component" value="Chromosome 30"/>
</dbReference>
<evidence type="ECO:0000259" key="7">
    <source>
        <dbReference type="Pfam" id="PF05347"/>
    </source>
</evidence>
<dbReference type="InterPro" id="IPR045293">
    <property type="entry name" value="Complex1_LYR_LYRM2"/>
</dbReference>
<name>A0A5N5JH79_PANHP</name>
<evidence type="ECO:0000256" key="2">
    <source>
        <dbReference type="ARBA" id="ARBA00009508"/>
    </source>
</evidence>
<evidence type="ECO:0000313" key="8">
    <source>
        <dbReference type="EMBL" id="KAB5517160.1"/>
    </source>
</evidence>
<reference evidence="8 9" key="1">
    <citation type="submission" date="2019-06" db="EMBL/GenBank/DDBJ databases">
        <title>A chromosome-scale genome assembly of the striped catfish, Pangasianodon hypophthalmus.</title>
        <authorList>
            <person name="Wen M."/>
            <person name="Zahm M."/>
            <person name="Roques C."/>
            <person name="Cabau C."/>
            <person name="Klopp C."/>
            <person name="Donnadieu C."/>
            <person name="Jouanno E."/>
            <person name="Avarre J.-C."/>
            <person name="Campet M."/>
            <person name="Ha T.T.T."/>
            <person name="Dugue R."/>
            <person name="Lampietro C."/>
            <person name="Louis A."/>
            <person name="Herpin A."/>
            <person name="Echchiki A."/>
            <person name="Berthelot C."/>
            <person name="Parey E."/>
            <person name="Roest-Crollius H."/>
            <person name="Braasch I."/>
            <person name="Postlethwait J."/>
            <person name="Bobe J."/>
            <person name="Montfort J."/>
            <person name="Bouchez O."/>
            <person name="Begum T."/>
            <person name="Schartl M."/>
            <person name="Guiguen Y."/>
        </authorList>
    </citation>
    <scope>NUCLEOTIDE SEQUENCE [LARGE SCALE GENOMIC DNA]</scope>
    <source>
        <strain evidence="8 9">Indonesia</strain>
        <tissue evidence="8">Blood</tissue>
    </source>
</reference>
<feature type="domain" description="Complex 1 LYR protein" evidence="7">
    <location>
        <begin position="57"/>
        <end position="115"/>
    </location>
</feature>
<evidence type="ECO:0000256" key="4">
    <source>
        <dbReference type="ARBA" id="ARBA00023128"/>
    </source>
</evidence>
<evidence type="ECO:0000256" key="1">
    <source>
        <dbReference type="ARBA" id="ARBA00004173"/>
    </source>
</evidence>
<sequence length="125" mass="14433">MNINEPALVHYSSPVGGSNTPWRCSLSSECRSQNVTEMSVSRLPPSALTLKQFLQRQKVLGLYRNMLRTIRQVPDEADRKYLKDWAREEFKRNKEATDQDAIRMMITQANNHLEELKRSLALAGR</sequence>
<dbReference type="CDD" id="cd20262">
    <property type="entry name" value="Complex1_LYR_LYRM2"/>
    <property type="match status" value="1"/>
</dbReference>
<organism evidence="8 9">
    <name type="scientific">Pangasianodon hypophthalmus</name>
    <name type="common">Striped catfish</name>
    <name type="synonym">Helicophagus hypophthalmus</name>
    <dbReference type="NCBI Taxonomy" id="310915"/>
    <lineage>
        <taxon>Eukaryota</taxon>
        <taxon>Metazoa</taxon>
        <taxon>Chordata</taxon>
        <taxon>Craniata</taxon>
        <taxon>Vertebrata</taxon>
        <taxon>Euteleostomi</taxon>
        <taxon>Actinopterygii</taxon>
        <taxon>Neopterygii</taxon>
        <taxon>Teleostei</taxon>
        <taxon>Ostariophysi</taxon>
        <taxon>Siluriformes</taxon>
        <taxon>Pangasiidae</taxon>
        <taxon>Pangasianodon</taxon>
    </lineage>
</organism>
<dbReference type="GO" id="GO:0005739">
    <property type="term" value="C:mitochondrion"/>
    <property type="evidence" value="ECO:0007669"/>
    <property type="project" value="UniProtKB-SubCell"/>
</dbReference>
<dbReference type="PANTHER" id="PTHR13675:SF0">
    <property type="entry name" value="LYR MOTIF-CONTAINING PROTEIN 2"/>
    <property type="match status" value="1"/>
</dbReference>
<comment type="caution">
    <text evidence="8">The sequence shown here is derived from an EMBL/GenBank/DDBJ whole genome shotgun (WGS) entry which is preliminary data.</text>
</comment>
<evidence type="ECO:0000256" key="3">
    <source>
        <dbReference type="ARBA" id="ARBA00022946"/>
    </source>
</evidence>
<comment type="subcellular location">
    <subcellularLocation>
        <location evidence="1">Mitochondrion</location>
    </subcellularLocation>
</comment>
<comment type="similarity">
    <text evidence="2">Belongs to the complex I LYR family.</text>
</comment>
<dbReference type="Pfam" id="PF05347">
    <property type="entry name" value="Complex1_LYR"/>
    <property type="match status" value="1"/>
</dbReference>
<evidence type="ECO:0000313" key="9">
    <source>
        <dbReference type="Proteomes" id="UP000327468"/>
    </source>
</evidence>